<gene>
    <name evidence="2" type="ORF">MAQ5080_01926</name>
</gene>
<dbReference type="Proteomes" id="UP000092627">
    <property type="component" value="Unassembled WGS sequence"/>
</dbReference>
<dbReference type="STRING" id="295068.MAQ5080_01926"/>
<dbReference type="AlphaFoldDB" id="A0A1A8TH09"/>
<keyword evidence="1" id="KW-1133">Transmembrane helix</keyword>
<feature type="transmembrane region" description="Helical" evidence="1">
    <location>
        <begin position="42"/>
        <end position="59"/>
    </location>
</feature>
<protein>
    <recommendedName>
        <fullName evidence="4">YeeE/YedE family protein</fullName>
    </recommendedName>
</protein>
<name>A0A1A8TH09_9GAMM</name>
<proteinExistence type="predicted"/>
<reference evidence="2 3" key="1">
    <citation type="submission" date="2016-06" db="EMBL/GenBank/DDBJ databases">
        <authorList>
            <person name="Kjaerup R.B."/>
            <person name="Dalgaard T.S."/>
            <person name="Juul-Madsen H.R."/>
        </authorList>
    </citation>
    <scope>NUCLEOTIDE SEQUENCE [LARGE SCALE GENOMIC DNA]</scope>
    <source>
        <strain evidence="2 3">CECT 5080</strain>
    </source>
</reference>
<dbReference type="InterPro" id="IPR046513">
    <property type="entry name" value="DUF6691"/>
</dbReference>
<keyword evidence="1" id="KW-0812">Transmembrane</keyword>
<evidence type="ECO:0008006" key="4">
    <source>
        <dbReference type="Google" id="ProtNLM"/>
    </source>
</evidence>
<keyword evidence="3" id="KW-1185">Reference proteome</keyword>
<dbReference type="RefSeq" id="WP_067209140.1">
    <property type="nucleotide sequence ID" value="NZ_FLOC01000010.1"/>
</dbReference>
<sequence>MYAVITFLTGLLFGLGLAISEMTNPTVVLGFLDLFGDWNPSLVFVMGGAVTVGMIGYVIRNRRSKPWLADKWYVPTRRDIDKNLILGSAMFGVGWGLSGYCPGPGLTALTNNPVEGVYFIAALIAGSAIFHFQNHRNNS</sequence>
<dbReference type="EMBL" id="FLOC01000010">
    <property type="protein sequence ID" value="SBS31325.1"/>
    <property type="molecule type" value="Genomic_DNA"/>
</dbReference>
<evidence type="ECO:0000256" key="1">
    <source>
        <dbReference type="SAM" id="Phobius"/>
    </source>
</evidence>
<evidence type="ECO:0000313" key="2">
    <source>
        <dbReference type="EMBL" id="SBS31325.1"/>
    </source>
</evidence>
<keyword evidence="1" id="KW-0472">Membrane</keyword>
<dbReference type="OrthoDB" id="9790409at2"/>
<organism evidence="2 3">
    <name type="scientific">Marinomonas aquimarina</name>
    <dbReference type="NCBI Taxonomy" id="295068"/>
    <lineage>
        <taxon>Bacteria</taxon>
        <taxon>Pseudomonadati</taxon>
        <taxon>Pseudomonadota</taxon>
        <taxon>Gammaproteobacteria</taxon>
        <taxon>Oceanospirillales</taxon>
        <taxon>Oceanospirillaceae</taxon>
        <taxon>Marinomonas</taxon>
    </lineage>
</organism>
<evidence type="ECO:0000313" key="3">
    <source>
        <dbReference type="Proteomes" id="UP000092627"/>
    </source>
</evidence>
<feature type="transmembrane region" description="Helical" evidence="1">
    <location>
        <begin position="80"/>
        <end position="97"/>
    </location>
</feature>
<dbReference type="Pfam" id="PF20398">
    <property type="entry name" value="DUF6691"/>
    <property type="match status" value="1"/>
</dbReference>
<accession>A0A1A8TH09</accession>
<feature type="transmembrane region" description="Helical" evidence="1">
    <location>
        <begin position="117"/>
        <end position="133"/>
    </location>
</feature>